<proteinExistence type="predicted"/>
<dbReference type="SUPFAM" id="SSF54001">
    <property type="entry name" value="Cysteine proteinases"/>
    <property type="match status" value="1"/>
</dbReference>
<feature type="transmembrane region" description="Helical" evidence="1">
    <location>
        <begin position="574"/>
        <end position="595"/>
    </location>
</feature>
<protein>
    <recommendedName>
        <fullName evidence="2">Transglutaminase-like domain-containing protein</fullName>
    </recommendedName>
</protein>
<dbReference type="EMBL" id="MGGZ01000033">
    <property type="protein sequence ID" value="OGM56462.1"/>
    <property type="molecule type" value="Genomic_DNA"/>
</dbReference>
<dbReference type="PANTHER" id="PTHR33490:SF6">
    <property type="entry name" value="SLL1049 PROTEIN"/>
    <property type="match status" value="1"/>
</dbReference>
<dbReference type="InterPro" id="IPR002931">
    <property type="entry name" value="Transglutaminase-like"/>
</dbReference>
<evidence type="ECO:0000259" key="2">
    <source>
        <dbReference type="SMART" id="SM00460"/>
    </source>
</evidence>
<reference evidence="3 4" key="1">
    <citation type="journal article" date="2016" name="Nat. Commun.">
        <title>Thousands of microbial genomes shed light on interconnected biogeochemical processes in an aquifer system.</title>
        <authorList>
            <person name="Anantharaman K."/>
            <person name="Brown C.T."/>
            <person name="Hug L.A."/>
            <person name="Sharon I."/>
            <person name="Castelle C.J."/>
            <person name="Probst A.J."/>
            <person name="Thomas B.C."/>
            <person name="Singh A."/>
            <person name="Wilkins M.J."/>
            <person name="Karaoz U."/>
            <person name="Brodie E.L."/>
            <person name="Williams K.H."/>
            <person name="Hubbard S.S."/>
            <person name="Banfield J.F."/>
        </authorList>
    </citation>
    <scope>NUCLEOTIDE SEQUENCE [LARGE SCALE GENOMIC DNA]</scope>
</reference>
<dbReference type="PANTHER" id="PTHR33490">
    <property type="entry name" value="BLR5614 PROTEIN-RELATED"/>
    <property type="match status" value="1"/>
</dbReference>
<keyword evidence="1" id="KW-0472">Membrane</keyword>
<keyword evidence="1" id="KW-0812">Transmembrane</keyword>
<dbReference type="InterPro" id="IPR038765">
    <property type="entry name" value="Papain-like_cys_pep_sf"/>
</dbReference>
<evidence type="ECO:0000313" key="4">
    <source>
        <dbReference type="Proteomes" id="UP000178313"/>
    </source>
</evidence>
<accession>A0A1F8AXI8</accession>
<feature type="domain" description="Transglutaminase-like" evidence="2">
    <location>
        <begin position="348"/>
        <end position="419"/>
    </location>
</feature>
<dbReference type="SMART" id="SM00460">
    <property type="entry name" value="TGc"/>
    <property type="match status" value="1"/>
</dbReference>
<gene>
    <name evidence="3" type="ORF">A3E46_01100</name>
</gene>
<dbReference type="Pfam" id="PF01841">
    <property type="entry name" value="Transglut_core"/>
    <property type="match status" value="1"/>
</dbReference>
<keyword evidence="1" id="KW-1133">Transmembrane helix</keyword>
<sequence>MRRVVAVFIFLLSFLFFIPKAIFAAGEFSTDVAVEYKVEETGTTLVTHTITIENLFSNLYATSYTLALDNIEPQNVRVFEGAKNLNFNLKTDGSKTSIAIEFAEAMVGKGKTRTFNILFEESDFAVRTGEVWEISIPRLSADETFRSYKVSLSIPNSFGNEAYVSPSPMEVKNEDGRAVYVFDKASVQKTGVTAGFGAFQVFSFTLNYHLENPLAKTASVDIAIPPDTALQRVYYQLINPKPENVYVDADGNWLATYILKPRQRIDVEAKGSVQIFAGPRPFPKSTAETLAANLKPTEFWQSDNPQIKELATNLGSAKAIYDYVWQNLAYDYERVRPNVERLGAVRALASPQNAICMEFTDLFIALARSAGIPAREINGFAYTENPEIQPLSLVADVLHAWPEYWDEASKAWIPIDPTWASTTGGVDYFSKLDLRHFTFVIHGKDSQKPYAPGSYKLGPNPQKDVFVNFGQLPEERVSTPEIEVTAAKRIPFTATRFEIKIKNPGPVSLYNLVPTVSYDGKISDSNSIDVLPPFGVYETKATLPYSFLGRDTPDKVVIAVSDKQVQVPTNKNQIIVESLMVLSILLLVLVVVILIRLKKLQFDKIASKIRMLVAKFKKNDNPQSNQKEVPGPPPTQ</sequence>
<dbReference type="AlphaFoldDB" id="A0A1F8AXI8"/>
<evidence type="ECO:0000256" key="1">
    <source>
        <dbReference type="SAM" id="Phobius"/>
    </source>
</evidence>
<dbReference type="STRING" id="1802513.A3E46_01100"/>
<dbReference type="Gene3D" id="3.10.620.30">
    <property type="match status" value="1"/>
</dbReference>
<comment type="caution">
    <text evidence="3">The sequence shown here is derived from an EMBL/GenBank/DDBJ whole genome shotgun (WGS) entry which is preliminary data.</text>
</comment>
<organism evidence="3 4">
    <name type="scientific">Candidatus Woesebacteria bacterium RIFCSPHIGHO2_12_FULL_46_16</name>
    <dbReference type="NCBI Taxonomy" id="1802513"/>
    <lineage>
        <taxon>Bacteria</taxon>
        <taxon>Candidatus Woeseibacteriota</taxon>
    </lineage>
</organism>
<evidence type="ECO:0000313" key="3">
    <source>
        <dbReference type="EMBL" id="OGM56462.1"/>
    </source>
</evidence>
<dbReference type="Proteomes" id="UP000178313">
    <property type="component" value="Unassembled WGS sequence"/>
</dbReference>
<name>A0A1F8AXI8_9BACT</name>